<organism evidence="1 2">
    <name type="scientific">Treponema phagedenis</name>
    <dbReference type="NCBI Taxonomy" id="162"/>
    <lineage>
        <taxon>Bacteria</taxon>
        <taxon>Pseudomonadati</taxon>
        <taxon>Spirochaetota</taxon>
        <taxon>Spirochaetia</taxon>
        <taxon>Spirochaetales</taxon>
        <taxon>Treponemataceae</taxon>
        <taxon>Treponema</taxon>
    </lineage>
</organism>
<proteinExistence type="predicted"/>
<gene>
    <name evidence="1" type="ORF">TPHV1_20202</name>
</gene>
<dbReference type="Proteomes" id="UP000042527">
    <property type="component" value="Unassembled WGS sequence"/>
</dbReference>
<accession>A0A0B7GXJ8</accession>
<dbReference type="AlphaFoldDB" id="A0A0B7GXJ8"/>
<dbReference type="EMBL" id="CDNC01000012">
    <property type="protein sequence ID" value="CEM61665.1"/>
    <property type="molecule type" value="Genomic_DNA"/>
</dbReference>
<sequence>MSIIKVYDFIGSCQRIENNFPIMDSFYPLRIKILEKTVFMPY</sequence>
<protein>
    <submittedName>
        <fullName evidence="1">Uncharacterized protein</fullName>
    </submittedName>
</protein>
<keyword evidence="2" id="KW-1185">Reference proteome</keyword>
<evidence type="ECO:0000313" key="2">
    <source>
        <dbReference type="Proteomes" id="UP000042527"/>
    </source>
</evidence>
<reference evidence="2" key="1">
    <citation type="submission" date="2015-01" db="EMBL/GenBank/DDBJ databases">
        <authorList>
            <person name="Manzoor Shahid"/>
            <person name="Zubair Saima"/>
        </authorList>
    </citation>
    <scope>NUCLEOTIDE SEQUENCE [LARGE SCALE GENOMIC DNA]</scope>
    <source>
        <strain evidence="2">V1</strain>
    </source>
</reference>
<evidence type="ECO:0000313" key="1">
    <source>
        <dbReference type="EMBL" id="CEM61665.1"/>
    </source>
</evidence>
<name>A0A0B7GXJ8_TREPH</name>